<dbReference type="GeneID" id="17282804"/>
<organism evidence="2 3">
    <name type="scientific">Emiliania huxleyi (strain CCMP1516)</name>
    <dbReference type="NCBI Taxonomy" id="280463"/>
    <lineage>
        <taxon>Eukaryota</taxon>
        <taxon>Haptista</taxon>
        <taxon>Haptophyta</taxon>
        <taxon>Prymnesiophyceae</taxon>
        <taxon>Isochrysidales</taxon>
        <taxon>Noelaerhabdaceae</taxon>
        <taxon>Emiliania</taxon>
    </lineage>
</organism>
<protein>
    <submittedName>
        <fullName evidence="2">Uncharacterized protein</fullName>
    </submittedName>
</protein>
<reference evidence="2" key="2">
    <citation type="submission" date="2024-10" db="UniProtKB">
        <authorList>
            <consortium name="EnsemblProtists"/>
        </authorList>
    </citation>
    <scope>IDENTIFICATION</scope>
</reference>
<evidence type="ECO:0000256" key="1">
    <source>
        <dbReference type="SAM" id="MobiDB-lite"/>
    </source>
</evidence>
<dbReference type="AlphaFoldDB" id="A0A0D3KP49"/>
<feature type="region of interest" description="Disordered" evidence="1">
    <location>
        <begin position="98"/>
        <end position="117"/>
    </location>
</feature>
<dbReference type="PaxDb" id="2903-EOD37534"/>
<name>A0A0D3KP49_EMIH1</name>
<reference evidence="3" key="1">
    <citation type="journal article" date="2013" name="Nature">
        <title>Pan genome of the phytoplankton Emiliania underpins its global distribution.</title>
        <authorList>
            <person name="Read B.A."/>
            <person name="Kegel J."/>
            <person name="Klute M.J."/>
            <person name="Kuo A."/>
            <person name="Lefebvre S.C."/>
            <person name="Maumus F."/>
            <person name="Mayer C."/>
            <person name="Miller J."/>
            <person name="Monier A."/>
            <person name="Salamov A."/>
            <person name="Young J."/>
            <person name="Aguilar M."/>
            <person name="Claverie J.M."/>
            <person name="Frickenhaus S."/>
            <person name="Gonzalez K."/>
            <person name="Herman E.K."/>
            <person name="Lin Y.C."/>
            <person name="Napier J."/>
            <person name="Ogata H."/>
            <person name="Sarno A.F."/>
            <person name="Shmutz J."/>
            <person name="Schroeder D."/>
            <person name="de Vargas C."/>
            <person name="Verret F."/>
            <person name="von Dassow P."/>
            <person name="Valentin K."/>
            <person name="Van de Peer Y."/>
            <person name="Wheeler G."/>
            <person name="Dacks J.B."/>
            <person name="Delwiche C.F."/>
            <person name="Dyhrman S.T."/>
            <person name="Glockner G."/>
            <person name="John U."/>
            <person name="Richards T."/>
            <person name="Worden A.Z."/>
            <person name="Zhang X."/>
            <person name="Grigoriev I.V."/>
            <person name="Allen A.E."/>
            <person name="Bidle K."/>
            <person name="Borodovsky M."/>
            <person name="Bowler C."/>
            <person name="Brownlee C."/>
            <person name="Cock J.M."/>
            <person name="Elias M."/>
            <person name="Gladyshev V.N."/>
            <person name="Groth M."/>
            <person name="Guda C."/>
            <person name="Hadaegh A."/>
            <person name="Iglesias-Rodriguez M.D."/>
            <person name="Jenkins J."/>
            <person name="Jones B.M."/>
            <person name="Lawson T."/>
            <person name="Leese F."/>
            <person name="Lindquist E."/>
            <person name="Lobanov A."/>
            <person name="Lomsadze A."/>
            <person name="Malik S.B."/>
            <person name="Marsh M.E."/>
            <person name="Mackinder L."/>
            <person name="Mock T."/>
            <person name="Mueller-Roeber B."/>
            <person name="Pagarete A."/>
            <person name="Parker M."/>
            <person name="Probert I."/>
            <person name="Quesneville H."/>
            <person name="Raines C."/>
            <person name="Rensing S.A."/>
            <person name="Riano-Pachon D.M."/>
            <person name="Richier S."/>
            <person name="Rokitta S."/>
            <person name="Shiraiwa Y."/>
            <person name="Soanes D.M."/>
            <person name="van der Giezen M."/>
            <person name="Wahlund T.M."/>
            <person name="Williams B."/>
            <person name="Wilson W."/>
            <person name="Wolfe G."/>
            <person name="Wurch L.L."/>
        </authorList>
    </citation>
    <scope>NUCLEOTIDE SEQUENCE</scope>
</reference>
<dbReference type="EnsemblProtists" id="EOD37534">
    <property type="protein sequence ID" value="EOD37534"/>
    <property type="gene ID" value="EMIHUDRAFT_225414"/>
</dbReference>
<accession>A0A0D3KP49</accession>
<dbReference type="Proteomes" id="UP000013827">
    <property type="component" value="Unassembled WGS sequence"/>
</dbReference>
<keyword evidence="3" id="KW-1185">Reference proteome</keyword>
<dbReference type="HOGENOM" id="CLU_1274338_0_0_1"/>
<sequence length="217" mass="24465">MPGILRRTRVNLEITLRPPGETREFPEWSTKHPLFSLEISGNAKCWGPSVFLSVCRKSLFRPSLGHRSGSGRAPLGQRLRQRRLVVSSPSTAERLACTRFSGKQKGKQNPVSAEDARGPGLECQDCFENFYKEYDVEPWLWRRAMREGWSELGGWSREEMEAAEEEMRRGEGSDAYGLQISQLGEWVCDACLEGYLGGGVGDYSELRSGYRIRVTPG</sequence>
<proteinExistence type="predicted"/>
<evidence type="ECO:0000313" key="2">
    <source>
        <dbReference type="EnsemblProtists" id="EOD37534"/>
    </source>
</evidence>
<evidence type="ECO:0000313" key="3">
    <source>
        <dbReference type="Proteomes" id="UP000013827"/>
    </source>
</evidence>
<dbReference type="KEGG" id="ehx:EMIHUDRAFT_225414"/>
<dbReference type="RefSeq" id="XP_005789963.1">
    <property type="nucleotide sequence ID" value="XM_005789906.1"/>
</dbReference>